<protein>
    <recommendedName>
        <fullName evidence="3">Zeta toxin domain-containing protein</fullName>
    </recommendedName>
</protein>
<dbReference type="GO" id="GO:0005524">
    <property type="term" value="F:ATP binding"/>
    <property type="evidence" value="ECO:0007669"/>
    <property type="project" value="UniProtKB-KW"/>
</dbReference>
<feature type="domain" description="Zeta toxin" evidence="3">
    <location>
        <begin position="4"/>
        <end position="137"/>
    </location>
</feature>
<gene>
    <name evidence="4" type="ORF">EVJ46_04135</name>
</gene>
<dbReference type="Proteomes" id="UP000316562">
    <property type="component" value="Unassembled WGS sequence"/>
</dbReference>
<sequence length="187" mass="21764">MEKNIFIIAGANGSGKTTFINVFNKNKGLAFVNADEIAKALSPSDLNKKRIEAGKIFLKNIYDYLSKSISFIIETTLSGKYIKKIIKESKDRGYNVIIIYIFTDNPSINFRRIKGRVLKGGHDIPKSDVVRRFERSRNLFWKEYKDMANEWFLFYNGEDDFEEIAYFKENYLTVLNEFLYKQFGGSI</sequence>
<evidence type="ECO:0000256" key="1">
    <source>
        <dbReference type="ARBA" id="ARBA00022741"/>
    </source>
</evidence>
<dbReference type="EMBL" id="SGBC01000001">
    <property type="protein sequence ID" value="RZD17420.1"/>
    <property type="molecule type" value="Genomic_DNA"/>
</dbReference>
<dbReference type="SUPFAM" id="SSF52540">
    <property type="entry name" value="P-loop containing nucleoside triphosphate hydrolases"/>
    <property type="match status" value="1"/>
</dbReference>
<keyword evidence="2" id="KW-0067">ATP-binding</keyword>
<dbReference type="Gene3D" id="3.40.50.300">
    <property type="entry name" value="P-loop containing nucleotide triphosphate hydrolases"/>
    <property type="match status" value="1"/>
</dbReference>
<dbReference type="InterPro" id="IPR010488">
    <property type="entry name" value="Zeta_toxin_domain"/>
</dbReference>
<accession>A0A519BJH8</accession>
<comment type="caution">
    <text evidence="4">The sequence shown here is derived from an EMBL/GenBank/DDBJ whole genome shotgun (WGS) entry which is preliminary data.</text>
</comment>
<dbReference type="PANTHER" id="PTHR39206">
    <property type="entry name" value="SLL8004 PROTEIN"/>
    <property type="match status" value="1"/>
</dbReference>
<evidence type="ECO:0000259" key="3">
    <source>
        <dbReference type="Pfam" id="PF06414"/>
    </source>
</evidence>
<evidence type="ECO:0000256" key="2">
    <source>
        <dbReference type="ARBA" id="ARBA00022840"/>
    </source>
</evidence>
<reference evidence="4 5" key="1">
    <citation type="journal article" date="2019" name="ISME J.">
        <title>Insights into ecological role of a new deltaproteobacterial order Candidatus Acidulodesulfobacterales by metagenomics and metatranscriptomics.</title>
        <authorList>
            <person name="Tan S."/>
            <person name="Liu J."/>
            <person name="Fang Y."/>
            <person name="Hedlund B.P."/>
            <person name="Lian Z.H."/>
            <person name="Huang L.Y."/>
            <person name="Li J.T."/>
            <person name="Huang L.N."/>
            <person name="Li W.J."/>
            <person name="Jiang H.C."/>
            <person name="Dong H.L."/>
            <person name="Shu W.S."/>
        </authorList>
    </citation>
    <scope>NUCLEOTIDE SEQUENCE [LARGE SCALE GENOMIC DNA]</scope>
    <source>
        <strain evidence="4">AP2</strain>
    </source>
</reference>
<proteinExistence type="predicted"/>
<dbReference type="GO" id="GO:0016301">
    <property type="term" value="F:kinase activity"/>
    <property type="evidence" value="ECO:0007669"/>
    <property type="project" value="InterPro"/>
</dbReference>
<dbReference type="InterPro" id="IPR027417">
    <property type="entry name" value="P-loop_NTPase"/>
</dbReference>
<evidence type="ECO:0000313" key="4">
    <source>
        <dbReference type="EMBL" id="RZD17420.1"/>
    </source>
</evidence>
<name>A0A519BJH8_ACIG2</name>
<dbReference type="Pfam" id="PF06414">
    <property type="entry name" value="Zeta_toxin"/>
    <property type="match status" value="1"/>
</dbReference>
<dbReference type="AlphaFoldDB" id="A0A519BJH8"/>
<dbReference type="PANTHER" id="PTHR39206:SF1">
    <property type="entry name" value="SLL8004 PROTEIN"/>
    <property type="match status" value="1"/>
</dbReference>
<evidence type="ECO:0000313" key="5">
    <source>
        <dbReference type="Proteomes" id="UP000316562"/>
    </source>
</evidence>
<organism evidence="4 5">
    <name type="scientific">Acididesulfobacter guangdongensis</name>
    <dbReference type="NCBI Taxonomy" id="2597225"/>
    <lineage>
        <taxon>Bacteria</taxon>
        <taxon>Deltaproteobacteria</taxon>
        <taxon>Candidatus Acidulodesulfobacterales</taxon>
        <taxon>Candidatus Acididesulfobacter</taxon>
    </lineage>
</organism>
<keyword evidence="1" id="KW-0547">Nucleotide-binding</keyword>